<gene>
    <name evidence="1" type="ORF">L1987_09144</name>
</gene>
<keyword evidence="2" id="KW-1185">Reference proteome</keyword>
<evidence type="ECO:0000313" key="2">
    <source>
        <dbReference type="Proteomes" id="UP001056120"/>
    </source>
</evidence>
<name>A0ACB9JP55_9ASTR</name>
<proteinExistence type="predicted"/>
<dbReference type="Proteomes" id="UP001056120">
    <property type="component" value="Linkage Group LG03"/>
</dbReference>
<comment type="caution">
    <text evidence="1">The sequence shown here is derived from an EMBL/GenBank/DDBJ whole genome shotgun (WGS) entry which is preliminary data.</text>
</comment>
<protein>
    <submittedName>
        <fullName evidence="1">Uncharacterized protein</fullName>
    </submittedName>
</protein>
<reference evidence="2" key="1">
    <citation type="journal article" date="2022" name="Mol. Ecol. Resour.">
        <title>The genomes of chicory, endive, great burdock and yacon provide insights into Asteraceae palaeo-polyploidization history and plant inulin production.</title>
        <authorList>
            <person name="Fan W."/>
            <person name="Wang S."/>
            <person name="Wang H."/>
            <person name="Wang A."/>
            <person name="Jiang F."/>
            <person name="Liu H."/>
            <person name="Zhao H."/>
            <person name="Xu D."/>
            <person name="Zhang Y."/>
        </authorList>
    </citation>
    <scope>NUCLEOTIDE SEQUENCE [LARGE SCALE GENOMIC DNA]</scope>
    <source>
        <strain evidence="2">cv. Yunnan</strain>
    </source>
</reference>
<accession>A0ACB9JP55</accession>
<organism evidence="1 2">
    <name type="scientific">Smallanthus sonchifolius</name>
    <dbReference type="NCBI Taxonomy" id="185202"/>
    <lineage>
        <taxon>Eukaryota</taxon>
        <taxon>Viridiplantae</taxon>
        <taxon>Streptophyta</taxon>
        <taxon>Embryophyta</taxon>
        <taxon>Tracheophyta</taxon>
        <taxon>Spermatophyta</taxon>
        <taxon>Magnoliopsida</taxon>
        <taxon>eudicotyledons</taxon>
        <taxon>Gunneridae</taxon>
        <taxon>Pentapetalae</taxon>
        <taxon>asterids</taxon>
        <taxon>campanulids</taxon>
        <taxon>Asterales</taxon>
        <taxon>Asteraceae</taxon>
        <taxon>Asteroideae</taxon>
        <taxon>Heliantheae alliance</taxon>
        <taxon>Millerieae</taxon>
        <taxon>Smallanthus</taxon>
    </lineage>
</organism>
<evidence type="ECO:0000313" key="1">
    <source>
        <dbReference type="EMBL" id="KAI3821576.1"/>
    </source>
</evidence>
<reference evidence="1 2" key="2">
    <citation type="journal article" date="2022" name="Mol. Ecol. Resour.">
        <title>The genomes of chicory, endive, great burdock and yacon provide insights into Asteraceae paleo-polyploidization history and plant inulin production.</title>
        <authorList>
            <person name="Fan W."/>
            <person name="Wang S."/>
            <person name="Wang H."/>
            <person name="Wang A."/>
            <person name="Jiang F."/>
            <person name="Liu H."/>
            <person name="Zhao H."/>
            <person name="Xu D."/>
            <person name="Zhang Y."/>
        </authorList>
    </citation>
    <scope>NUCLEOTIDE SEQUENCE [LARGE SCALE GENOMIC DNA]</scope>
    <source>
        <strain evidence="2">cv. Yunnan</strain>
        <tissue evidence="1">Leaves</tissue>
    </source>
</reference>
<sequence length="203" mass="22559">MTQLFDYGTLNDITVETKRNMLSQKVLILFRTVNMDLSEVVFSSTTGYVTPSVSPSVGEGHNICIASSFPVATLGESPEYHPLPLEGSETEPSEESLTSPSPVVYGGLSQIEFQIDLAPGAAPIARAPYRLAPSELQELSTQLQDLLDKGFIRPSSSPWGASVLFVKKKDITFRMYIDYRERNKVTIKDRYPLPRIDDLLDQL</sequence>
<dbReference type="EMBL" id="CM042020">
    <property type="protein sequence ID" value="KAI3821576.1"/>
    <property type="molecule type" value="Genomic_DNA"/>
</dbReference>